<protein>
    <submittedName>
        <fullName evidence="2">Uncharacterized protein</fullName>
    </submittedName>
</protein>
<dbReference type="VEuPathDB" id="CryptoDB:Cvel_19621"/>
<feature type="region of interest" description="Disordered" evidence="1">
    <location>
        <begin position="119"/>
        <end position="143"/>
    </location>
</feature>
<evidence type="ECO:0000313" key="2">
    <source>
        <dbReference type="EMBL" id="CEM21339.1"/>
    </source>
</evidence>
<accession>A0A0G4G118</accession>
<dbReference type="AlphaFoldDB" id="A0A0G4G118"/>
<organism evidence="2">
    <name type="scientific">Chromera velia CCMP2878</name>
    <dbReference type="NCBI Taxonomy" id="1169474"/>
    <lineage>
        <taxon>Eukaryota</taxon>
        <taxon>Sar</taxon>
        <taxon>Alveolata</taxon>
        <taxon>Colpodellida</taxon>
        <taxon>Chromeraceae</taxon>
        <taxon>Chromera</taxon>
    </lineage>
</organism>
<dbReference type="EMBL" id="CDMZ01000781">
    <property type="protein sequence ID" value="CEM21339.1"/>
    <property type="molecule type" value="Genomic_DNA"/>
</dbReference>
<evidence type="ECO:0000256" key="1">
    <source>
        <dbReference type="SAM" id="MobiDB-lite"/>
    </source>
</evidence>
<feature type="compositionally biased region" description="Gly residues" evidence="1">
    <location>
        <begin position="119"/>
        <end position="135"/>
    </location>
</feature>
<proteinExistence type="predicted"/>
<feature type="compositionally biased region" description="Basic and acidic residues" evidence="1">
    <location>
        <begin position="66"/>
        <end position="81"/>
    </location>
</feature>
<sequence>MRISQPGHPHQTRVMPFLGTLYPSLFLDLTREPTVYNDYHQLVARVCFLHSQQKGKAQVAAADANRNLKDKQKQEQPKSDRFDKLEAQIAALTQSLAQAAPTQYGQAGSNFRGGFNRGRGGWAGGGREGFRGGRGQPAPSNFPSYPSHPSTRFFSETLLPGSNTLRHPNYIGCQNCGSKAHHVKQCPLPPKPGNGRGGRA</sequence>
<name>A0A0G4G118_9ALVE</name>
<feature type="region of interest" description="Disordered" evidence="1">
    <location>
        <begin position="61"/>
        <end position="81"/>
    </location>
</feature>
<dbReference type="PhylomeDB" id="A0A0G4G118"/>
<reference evidence="2" key="1">
    <citation type="submission" date="2014-11" db="EMBL/GenBank/DDBJ databases">
        <authorList>
            <person name="Otto D Thomas"/>
            <person name="Naeem Raeece"/>
        </authorList>
    </citation>
    <scope>NUCLEOTIDE SEQUENCE</scope>
</reference>
<gene>
    <name evidence="2" type="ORF">Cvel_19621</name>
</gene>